<sequence length="80" mass="9183">MELSHEELRAMLTQAWHAGMLAAIDQLAAVNKQDTRLYDALCQAEVGRIIYRYKHSQSVPALRSWASVSPISAEWEYHLR</sequence>
<protein>
    <submittedName>
        <fullName evidence="1">Uncharacterized protein</fullName>
    </submittedName>
</protein>
<dbReference type="RefSeq" id="WP_136775007.1">
    <property type="nucleotide sequence ID" value="NZ_CP156074.1"/>
</dbReference>
<accession>A0A4U0PAG1</accession>
<dbReference type="AlphaFoldDB" id="A0A4U0PAG1"/>
<keyword evidence="2" id="KW-1185">Reference proteome</keyword>
<evidence type="ECO:0000313" key="1">
    <source>
        <dbReference type="EMBL" id="TJZ64606.1"/>
    </source>
</evidence>
<dbReference type="EMBL" id="SUMF01000044">
    <property type="protein sequence ID" value="TJZ64606.1"/>
    <property type="molecule type" value="Genomic_DNA"/>
</dbReference>
<proteinExistence type="predicted"/>
<organism evidence="1 2">
    <name type="scientific">Chitiniphilus eburneus</name>
    <dbReference type="NCBI Taxonomy" id="2571148"/>
    <lineage>
        <taxon>Bacteria</taxon>
        <taxon>Pseudomonadati</taxon>
        <taxon>Pseudomonadota</taxon>
        <taxon>Betaproteobacteria</taxon>
        <taxon>Neisseriales</taxon>
        <taxon>Chitinibacteraceae</taxon>
        <taxon>Chitiniphilus</taxon>
    </lineage>
</organism>
<dbReference type="OrthoDB" id="9847943at2"/>
<name>A0A4U0PAG1_9NEIS</name>
<gene>
    <name evidence="1" type="ORF">FAZ21_18970</name>
</gene>
<comment type="caution">
    <text evidence="1">The sequence shown here is derived from an EMBL/GenBank/DDBJ whole genome shotgun (WGS) entry which is preliminary data.</text>
</comment>
<evidence type="ECO:0000313" key="2">
    <source>
        <dbReference type="Proteomes" id="UP000310016"/>
    </source>
</evidence>
<reference evidence="1 2" key="1">
    <citation type="submission" date="2019-04" db="EMBL/GenBank/DDBJ databases">
        <title>Chitiniphilus eburnea sp. nov., a novel chitinolytic bacterium isolated from aquaculture sludge.</title>
        <authorList>
            <person name="Sheng M."/>
        </authorList>
    </citation>
    <scope>NUCLEOTIDE SEQUENCE [LARGE SCALE GENOMIC DNA]</scope>
    <source>
        <strain evidence="1 2">HX-2-15</strain>
    </source>
</reference>
<dbReference type="Proteomes" id="UP000310016">
    <property type="component" value="Unassembled WGS sequence"/>
</dbReference>